<dbReference type="AlphaFoldDB" id="A0ABD7FRP8"/>
<reference evidence="2 3" key="1">
    <citation type="submission" date="2018-06" db="EMBL/GenBank/DDBJ databases">
        <title>Draft genome sequences of nine Vibrio sp. clinical isolates from across the United States representing the closest known relative of Vibrio cholerae.</title>
        <authorList>
            <person name="Islam M.T."/>
            <person name="Liang K."/>
            <person name="Im M.S."/>
            <person name="Winkjer J."/>
            <person name="Busby S."/>
            <person name="Batra D."/>
            <person name="Rowe L."/>
            <person name="Tarr C.L."/>
            <person name="Boucher Y."/>
        </authorList>
    </citation>
    <scope>NUCLEOTIDE SEQUENCE [LARGE SCALE GENOMIC DNA]</scope>
    <source>
        <strain evidence="2 3">2017V-1110</strain>
    </source>
</reference>
<name>A0ABD7FRP8_9VIBR</name>
<keyword evidence="1" id="KW-0812">Transmembrane</keyword>
<dbReference type="EMBL" id="QKKU01000109">
    <property type="protein sequence ID" value="RBM62438.1"/>
    <property type="molecule type" value="Genomic_DNA"/>
</dbReference>
<proteinExistence type="predicted"/>
<organism evidence="2 3">
    <name type="scientific">Vibrio paracholerae</name>
    <dbReference type="NCBI Taxonomy" id="650003"/>
    <lineage>
        <taxon>Bacteria</taxon>
        <taxon>Pseudomonadati</taxon>
        <taxon>Pseudomonadota</taxon>
        <taxon>Gammaproteobacteria</taxon>
        <taxon>Vibrionales</taxon>
        <taxon>Vibrionaceae</taxon>
        <taxon>Vibrio</taxon>
    </lineage>
</organism>
<evidence type="ECO:0000313" key="2">
    <source>
        <dbReference type="EMBL" id="RBM62438.1"/>
    </source>
</evidence>
<dbReference type="Proteomes" id="UP000252199">
    <property type="component" value="Unassembled WGS sequence"/>
</dbReference>
<protein>
    <recommendedName>
        <fullName evidence="4">Class IIb bacteriocin, lactobin A/cerein 7B family</fullName>
    </recommendedName>
</protein>
<gene>
    <name evidence="2" type="ORF">DLR72_16165</name>
</gene>
<comment type="caution">
    <text evidence="2">The sequence shown here is derived from an EMBL/GenBank/DDBJ whole genome shotgun (WGS) entry which is preliminary data.</text>
</comment>
<evidence type="ECO:0000256" key="1">
    <source>
        <dbReference type="SAM" id="Phobius"/>
    </source>
</evidence>
<keyword evidence="1" id="KW-1133">Transmembrane helix</keyword>
<feature type="transmembrane region" description="Helical" evidence="1">
    <location>
        <begin position="20"/>
        <end position="40"/>
    </location>
</feature>
<dbReference type="RefSeq" id="WP_000794272.1">
    <property type="nucleotide sequence ID" value="NZ_CAWQMY010000012.1"/>
</dbReference>
<keyword evidence="1" id="KW-0472">Membrane</keyword>
<evidence type="ECO:0008006" key="4">
    <source>
        <dbReference type="Google" id="ProtNLM"/>
    </source>
</evidence>
<sequence length="62" mass="6714">MKNNDSKKEIKLLSCEEKELVSGAWSFAAAGFFLGVYGAAFTASSYYYGPNGAGNKRPSARR</sequence>
<accession>A0ABD7FRP8</accession>
<evidence type="ECO:0000313" key="3">
    <source>
        <dbReference type="Proteomes" id="UP000252199"/>
    </source>
</evidence>